<dbReference type="Proteomes" id="UP000732105">
    <property type="component" value="Unassembled WGS sequence"/>
</dbReference>
<evidence type="ECO:0000313" key="2">
    <source>
        <dbReference type="EMBL" id="NOU59631.1"/>
    </source>
</evidence>
<dbReference type="EMBL" id="RZNH01000009">
    <property type="protein sequence ID" value="NOU59631.1"/>
    <property type="molecule type" value="Genomic_DNA"/>
</dbReference>
<dbReference type="RefSeq" id="WP_171594907.1">
    <property type="nucleotide sequence ID" value="NZ_RZNH01000009.1"/>
</dbReference>
<organism evidence="2 3">
    <name type="scientific">Marinifilum caeruleilacunae</name>
    <dbReference type="NCBI Taxonomy" id="2499076"/>
    <lineage>
        <taxon>Bacteria</taxon>
        <taxon>Pseudomonadati</taxon>
        <taxon>Bacteroidota</taxon>
        <taxon>Bacteroidia</taxon>
        <taxon>Marinilabiliales</taxon>
        <taxon>Marinifilaceae</taxon>
    </lineage>
</organism>
<keyword evidence="3" id="KW-1185">Reference proteome</keyword>
<feature type="domain" description="DUF6438" evidence="1">
    <location>
        <begin position="164"/>
        <end position="276"/>
    </location>
</feature>
<comment type="caution">
    <text evidence="2">The sequence shown here is derived from an EMBL/GenBank/DDBJ whole genome shotgun (WGS) entry which is preliminary data.</text>
</comment>
<reference evidence="2 3" key="1">
    <citation type="submission" date="2018-12" db="EMBL/GenBank/DDBJ databases">
        <title>Marinifilum JC070 sp. nov., a marine bacterium isolated from Yongle Blue Hole in the South China Sea.</title>
        <authorList>
            <person name="Fu T."/>
        </authorList>
    </citation>
    <scope>NUCLEOTIDE SEQUENCE [LARGE SCALE GENOMIC DNA]</scope>
    <source>
        <strain evidence="2 3">JC070</strain>
    </source>
</reference>
<accession>A0ABX1WUC5</accession>
<dbReference type="InterPro" id="IPR045497">
    <property type="entry name" value="DUF6438"/>
</dbReference>
<dbReference type="Pfam" id="PF20033">
    <property type="entry name" value="DUF6438"/>
    <property type="match status" value="1"/>
</dbReference>
<dbReference type="PROSITE" id="PS51257">
    <property type="entry name" value="PROKAR_LIPOPROTEIN"/>
    <property type="match status" value="1"/>
</dbReference>
<protein>
    <recommendedName>
        <fullName evidence="1">DUF6438 domain-containing protein</fullName>
    </recommendedName>
</protein>
<proteinExistence type="predicted"/>
<gene>
    <name evidence="2" type="ORF">ELS83_07350</name>
</gene>
<name>A0ABX1WUC5_9BACT</name>
<evidence type="ECO:0000313" key="3">
    <source>
        <dbReference type="Proteomes" id="UP000732105"/>
    </source>
</evidence>
<sequence>MKYTSIILILIFIIGCSTKEPIDKNFNKKYWNLCVSEKDSNLIEYKDQALHFGNGVAYFYNKKIANYSISNDTLIICDTSYYDKWIIDNGIRSKGKVDIRFHKFIKNDSLYRVTYKYFIGKILKANTDSLIIDKIEGYGFPFKNQDQYKFYNDTLLYDLNMTVDTIEFSSSLCYGNCPAIAIKIDKGLNFNFWGGKYADKQGFYNGEITQSQFDKFENLIRIANIENNDSEFCPPIDEPYVELIIDYNKNKTKRFWGYRRDFPARVKNVSSEMFNLYKTSSLDSCGYKLTFEVELDIPEKRVPPPPPPPEILKVLEEASNENIGINDIE</sequence>
<evidence type="ECO:0000259" key="1">
    <source>
        <dbReference type="Pfam" id="PF20033"/>
    </source>
</evidence>